<sequence length="85" mass="9727">MEKQKLRISFLVGFTRTVPLMSQIALPGLGWRALPLIDENFGQAKRRPPVPKVRNADPRYVYYSIQIPSTKVINNIKAAQRYSGR</sequence>
<dbReference type="AlphaFoldDB" id="A0AAV1RGF7"/>
<protein>
    <recommendedName>
        <fullName evidence="3">Secreted protein</fullName>
    </recommendedName>
</protein>
<organism evidence="1 2">
    <name type="scientific">Dovyalis caffra</name>
    <dbReference type="NCBI Taxonomy" id="77055"/>
    <lineage>
        <taxon>Eukaryota</taxon>
        <taxon>Viridiplantae</taxon>
        <taxon>Streptophyta</taxon>
        <taxon>Embryophyta</taxon>
        <taxon>Tracheophyta</taxon>
        <taxon>Spermatophyta</taxon>
        <taxon>Magnoliopsida</taxon>
        <taxon>eudicotyledons</taxon>
        <taxon>Gunneridae</taxon>
        <taxon>Pentapetalae</taxon>
        <taxon>rosids</taxon>
        <taxon>fabids</taxon>
        <taxon>Malpighiales</taxon>
        <taxon>Salicaceae</taxon>
        <taxon>Flacourtieae</taxon>
        <taxon>Dovyalis</taxon>
    </lineage>
</organism>
<dbReference type="Proteomes" id="UP001314170">
    <property type="component" value="Unassembled WGS sequence"/>
</dbReference>
<feature type="non-terminal residue" evidence="1">
    <location>
        <position position="85"/>
    </location>
</feature>
<dbReference type="EMBL" id="CAWUPB010000913">
    <property type="protein sequence ID" value="CAK7333344.1"/>
    <property type="molecule type" value="Genomic_DNA"/>
</dbReference>
<reference evidence="1 2" key="1">
    <citation type="submission" date="2024-01" db="EMBL/GenBank/DDBJ databases">
        <authorList>
            <person name="Waweru B."/>
        </authorList>
    </citation>
    <scope>NUCLEOTIDE SEQUENCE [LARGE SCALE GENOMIC DNA]</scope>
</reference>
<evidence type="ECO:0000313" key="1">
    <source>
        <dbReference type="EMBL" id="CAK7333344.1"/>
    </source>
</evidence>
<comment type="caution">
    <text evidence="1">The sequence shown here is derived from an EMBL/GenBank/DDBJ whole genome shotgun (WGS) entry which is preliminary data.</text>
</comment>
<accession>A0AAV1RGF7</accession>
<evidence type="ECO:0008006" key="3">
    <source>
        <dbReference type="Google" id="ProtNLM"/>
    </source>
</evidence>
<evidence type="ECO:0000313" key="2">
    <source>
        <dbReference type="Proteomes" id="UP001314170"/>
    </source>
</evidence>
<proteinExistence type="predicted"/>
<name>A0AAV1RGF7_9ROSI</name>
<gene>
    <name evidence="1" type="ORF">DCAF_LOCUS9441</name>
</gene>
<keyword evidence="2" id="KW-1185">Reference proteome</keyword>